<reference evidence="1 2" key="2">
    <citation type="submission" date="2020-08" db="EMBL/GenBank/DDBJ databases">
        <title>The Agave Microbiome: Exploring the role of microbial communities in plant adaptations to desert environments.</title>
        <authorList>
            <person name="Partida-Martinez L.P."/>
        </authorList>
    </citation>
    <scope>NUCLEOTIDE SEQUENCE [LARGE SCALE GENOMIC DNA]</scope>
    <source>
        <strain evidence="1 2">AT2.17</strain>
    </source>
</reference>
<dbReference type="AlphaFoldDB" id="A0A7Y9KQI1"/>
<sequence length="434" mass="45081">MRITVECGGFTRAADACLTANQTSAVLAGSLGARLSGCAGMAGDDATSSDFARAYDPAAGEALAALADLTHAFIGAGRLLDRTGENHARAESAAAGHPVLGYGGGALHEGAYVRVRPTVPPSSLGAQEPSLGAVDRWILDQVEGFVWPSADIGLLHAAASAWRRAAASTTGLTDHLDAAVSLLEHQRSPEVPLAVDALTDLGTIVGDTAWQLGDLAAACEDYADAGAAARDRTRALLAEVAQMTVEGVAFSALVTGLTGGLGGGAATAAALARIRTVAPRFVAILAAVRTAAAAAVVRIERAVEALADLRARVERFLRIPVRDEAGSIGKSLPGARLPGRPKPDVDDPKLSNYVDQLFKGVSQPNRTGDGTTMDAIRHEIASGDLVHGKDHVRKGRDILRGLERWLRTRDDASQTDRETARALADELRSLLHDG</sequence>
<name>A0A7Y9KQI1_9ACTN</name>
<dbReference type="RefSeq" id="WP_179618249.1">
    <property type="nucleotide sequence ID" value="NZ_JACCBW010000001.1"/>
</dbReference>
<protein>
    <submittedName>
        <fullName evidence="1">Uncharacterized protein</fullName>
    </submittedName>
</protein>
<comment type="caution">
    <text evidence="1">The sequence shown here is derived from an EMBL/GenBank/DDBJ whole genome shotgun (WGS) entry which is preliminary data.</text>
</comment>
<organism evidence="1 2">
    <name type="scientific">Nocardioides cavernae</name>
    <dbReference type="NCBI Taxonomy" id="1921566"/>
    <lineage>
        <taxon>Bacteria</taxon>
        <taxon>Bacillati</taxon>
        <taxon>Actinomycetota</taxon>
        <taxon>Actinomycetes</taxon>
        <taxon>Propionibacteriales</taxon>
        <taxon>Nocardioidaceae</taxon>
        <taxon>Nocardioides</taxon>
    </lineage>
</organism>
<gene>
    <name evidence="1" type="ORF">F4692_000724</name>
</gene>
<evidence type="ECO:0000313" key="1">
    <source>
        <dbReference type="EMBL" id="NYE35620.1"/>
    </source>
</evidence>
<keyword evidence="2" id="KW-1185">Reference proteome</keyword>
<dbReference type="Proteomes" id="UP000549911">
    <property type="component" value="Unassembled WGS sequence"/>
</dbReference>
<proteinExistence type="predicted"/>
<reference evidence="1 2" key="1">
    <citation type="submission" date="2020-07" db="EMBL/GenBank/DDBJ databases">
        <authorList>
            <person name="Partida-Martinez L."/>
            <person name="Huntemann M."/>
            <person name="Clum A."/>
            <person name="Wang J."/>
            <person name="Palaniappan K."/>
            <person name="Ritter S."/>
            <person name="Chen I.-M."/>
            <person name="Stamatis D."/>
            <person name="Reddy T."/>
            <person name="O'Malley R."/>
            <person name="Daum C."/>
            <person name="Shapiro N."/>
            <person name="Ivanova N."/>
            <person name="Kyrpides N."/>
            <person name="Woyke T."/>
        </authorList>
    </citation>
    <scope>NUCLEOTIDE SEQUENCE [LARGE SCALE GENOMIC DNA]</scope>
    <source>
        <strain evidence="1 2">AT2.17</strain>
    </source>
</reference>
<dbReference type="EMBL" id="JACCBW010000001">
    <property type="protein sequence ID" value="NYE35620.1"/>
    <property type="molecule type" value="Genomic_DNA"/>
</dbReference>
<accession>A0A7Y9KQI1</accession>
<evidence type="ECO:0000313" key="2">
    <source>
        <dbReference type="Proteomes" id="UP000549911"/>
    </source>
</evidence>